<evidence type="ECO:0000313" key="2">
    <source>
        <dbReference type="EMBL" id="KAG0007126.1"/>
    </source>
</evidence>
<dbReference type="AlphaFoldDB" id="A0A9P6MLE1"/>
<evidence type="ECO:0000256" key="1">
    <source>
        <dbReference type="SAM" id="MobiDB-lite"/>
    </source>
</evidence>
<dbReference type="Proteomes" id="UP000703661">
    <property type="component" value="Unassembled WGS sequence"/>
</dbReference>
<comment type="caution">
    <text evidence="2">The sequence shown here is derived from an EMBL/GenBank/DDBJ whole genome shotgun (WGS) entry which is preliminary data.</text>
</comment>
<evidence type="ECO:0000313" key="3">
    <source>
        <dbReference type="Proteomes" id="UP000703661"/>
    </source>
</evidence>
<protein>
    <submittedName>
        <fullName evidence="2">Uncharacterized protein</fullName>
    </submittedName>
</protein>
<proteinExistence type="predicted"/>
<gene>
    <name evidence="2" type="ORF">BGZ80_005009</name>
</gene>
<accession>A0A9P6MLE1</accession>
<sequence>MFAKIYVITNEIQKPDSKVPLRCPLCKKENTLIFKYSFMLTLVDEFQQTYEVNVDNEGARTLLGPTLGNARKFSSNNERFKELKEKLARIGVTEGNPKQDQPIYFDCCIRLNGVQHSRSFVTSALPEMEHYGDDDEIEDFPYCGDEEAHYSGDDVDRGETDRYAGISTQSCEMFSQKRRASDDLKGNGKRPNNNSIKDISSNRGLHLQELDDDTTPCFRASLVFTVII</sequence>
<reference evidence="2" key="1">
    <citation type="journal article" date="2020" name="Fungal Divers.">
        <title>Resolving the Mortierellaceae phylogeny through synthesis of multi-gene phylogenetics and phylogenomics.</title>
        <authorList>
            <person name="Vandepol N."/>
            <person name="Liber J."/>
            <person name="Desiro A."/>
            <person name="Na H."/>
            <person name="Kennedy M."/>
            <person name="Barry K."/>
            <person name="Grigoriev I.V."/>
            <person name="Miller A.N."/>
            <person name="O'Donnell K."/>
            <person name="Stajich J.E."/>
            <person name="Bonito G."/>
        </authorList>
    </citation>
    <scope>NUCLEOTIDE SEQUENCE</scope>
    <source>
        <strain evidence="2">NRRL 2769</strain>
    </source>
</reference>
<keyword evidence="3" id="KW-1185">Reference proteome</keyword>
<name>A0A9P6MLE1_9FUNG</name>
<dbReference type="EMBL" id="JAAAID010002499">
    <property type="protein sequence ID" value="KAG0007126.1"/>
    <property type="molecule type" value="Genomic_DNA"/>
</dbReference>
<feature type="region of interest" description="Disordered" evidence="1">
    <location>
        <begin position="175"/>
        <end position="200"/>
    </location>
</feature>
<organism evidence="2 3">
    <name type="scientific">Entomortierella chlamydospora</name>
    <dbReference type="NCBI Taxonomy" id="101097"/>
    <lineage>
        <taxon>Eukaryota</taxon>
        <taxon>Fungi</taxon>
        <taxon>Fungi incertae sedis</taxon>
        <taxon>Mucoromycota</taxon>
        <taxon>Mortierellomycotina</taxon>
        <taxon>Mortierellomycetes</taxon>
        <taxon>Mortierellales</taxon>
        <taxon>Mortierellaceae</taxon>
        <taxon>Entomortierella</taxon>
    </lineage>
</organism>
<feature type="compositionally biased region" description="Polar residues" evidence="1">
    <location>
        <begin position="190"/>
        <end position="200"/>
    </location>
</feature>